<proteinExistence type="predicted"/>
<dbReference type="Gene3D" id="1.10.10.10">
    <property type="entry name" value="Winged helix-like DNA-binding domain superfamily/Winged helix DNA-binding domain"/>
    <property type="match status" value="1"/>
</dbReference>
<gene>
    <name evidence="8" type="ORF">COV91_01920</name>
</gene>
<keyword evidence="3 8" id="KW-0808">Transferase</keyword>
<feature type="domain" description="Methylated-DNA-[protein]-cysteine S-methyltransferase DNA binding" evidence="7">
    <location>
        <begin position="7"/>
        <end position="86"/>
    </location>
</feature>
<evidence type="ECO:0000256" key="5">
    <source>
        <dbReference type="ARBA" id="ARBA00023204"/>
    </source>
</evidence>
<evidence type="ECO:0000256" key="4">
    <source>
        <dbReference type="ARBA" id="ARBA00022763"/>
    </source>
</evidence>
<evidence type="ECO:0000256" key="2">
    <source>
        <dbReference type="ARBA" id="ARBA00022603"/>
    </source>
</evidence>
<protein>
    <submittedName>
        <fullName evidence="8">6-O-methylguanine DNA methyltransferase</fullName>
    </submittedName>
</protein>
<dbReference type="PANTHER" id="PTHR10815">
    <property type="entry name" value="METHYLATED-DNA--PROTEIN-CYSTEINE METHYLTRANSFERASE"/>
    <property type="match status" value="1"/>
</dbReference>
<name>A0A2H0KC28_9BACT</name>
<keyword evidence="4" id="KW-0227">DNA damage</keyword>
<evidence type="ECO:0000256" key="6">
    <source>
        <dbReference type="ARBA" id="ARBA00049348"/>
    </source>
</evidence>
<dbReference type="GO" id="GO:0006281">
    <property type="term" value="P:DNA repair"/>
    <property type="evidence" value="ECO:0007669"/>
    <property type="project" value="UniProtKB-KW"/>
</dbReference>
<dbReference type="GO" id="GO:0032259">
    <property type="term" value="P:methylation"/>
    <property type="evidence" value="ECO:0007669"/>
    <property type="project" value="UniProtKB-KW"/>
</dbReference>
<dbReference type="InterPro" id="IPR036217">
    <property type="entry name" value="MethylDNA_cys_MeTrfase_DNAb"/>
</dbReference>
<dbReference type="NCBIfam" id="TIGR00589">
    <property type="entry name" value="ogt"/>
    <property type="match status" value="1"/>
</dbReference>
<dbReference type="Pfam" id="PF01035">
    <property type="entry name" value="DNA_binding_1"/>
    <property type="match status" value="1"/>
</dbReference>
<dbReference type="SUPFAM" id="SSF46767">
    <property type="entry name" value="Methylated DNA-protein cysteine methyltransferase, C-terminal domain"/>
    <property type="match status" value="1"/>
</dbReference>
<evidence type="ECO:0000256" key="3">
    <source>
        <dbReference type="ARBA" id="ARBA00022679"/>
    </source>
</evidence>
<comment type="catalytic activity">
    <reaction evidence="1">
        <text>a 4-O-methyl-thymidine in DNA + L-cysteinyl-[protein] = a thymidine in DNA + S-methyl-L-cysteinyl-[protein]</text>
        <dbReference type="Rhea" id="RHEA:53428"/>
        <dbReference type="Rhea" id="RHEA-COMP:10131"/>
        <dbReference type="Rhea" id="RHEA-COMP:10132"/>
        <dbReference type="Rhea" id="RHEA-COMP:13555"/>
        <dbReference type="Rhea" id="RHEA-COMP:13556"/>
        <dbReference type="ChEBI" id="CHEBI:29950"/>
        <dbReference type="ChEBI" id="CHEBI:82612"/>
        <dbReference type="ChEBI" id="CHEBI:137386"/>
        <dbReference type="ChEBI" id="CHEBI:137387"/>
        <dbReference type="EC" id="2.1.1.63"/>
    </reaction>
</comment>
<dbReference type="InterPro" id="IPR014048">
    <property type="entry name" value="MethylDNA_cys_MeTrfase_DNA-bd"/>
</dbReference>
<dbReference type="InterPro" id="IPR036388">
    <property type="entry name" value="WH-like_DNA-bd_sf"/>
</dbReference>
<dbReference type="GO" id="GO:0003908">
    <property type="term" value="F:methylated-DNA-[protein]-cysteine S-methyltransferase activity"/>
    <property type="evidence" value="ECO:0007669"/>
    <property type="project" value="UniProtKB-EC"/>
</dbReference>
<evidence type="ECO:0000313" key="9">
    <source>
        <dbReference type="Proteomes" id="UP000229342"/>
    </source>
</evidence>
<organism evidence="8 9">
    <name type="scientific">Candidatus Taylorbacteria bacterium CG11_big_fil_rev_8_21_14_0_20_46_11</name>
    <dbReference type="NCBI Taxonomy" id="1975025"/>
    <lineage>
        <taxon>Bacteria</taxon>
        <taxon>Candidatus Tayloriibacteriota</taxon>
    </lineage>
</organism>
<evidence type="ECO:0000313" key="8">
    <source>
        <dbReference type="EMBL" id="PIQ68812.1"/>
    </source>
</evidence>
<dbReference type="PANTHER" id="PTHR10815:SF13">
    <property type="entry name" value="METHYLATED-DNA--PROTEIN-CYSTEINE METHYLTRANSFERASE"/>
    <property type="match status" value="1"/>
</dbReference>
<sequence length="90" mass="9879">MTRKMTPFAQKVFSIVKKIPNGKVLTYKQVAEKAGSPRAFRAVGSLMKTNFDPSIPCHRVIKSDGSLGNYNRGGTSQKRKILLAEGAKLI</sequence>
<keyword evidence="2 8" id="KW-0489">Methyltransferase</keyword>
<dbReference type="AlphaFoldDB" id="A0A2H0KC28"/>
<accession>A0A2H0KC28</accession>
<comment type="catalytic activity">
    <reaction evidence="6">
        <text>a 6-O-methyl-2'-deoxyguanosine in DNA + L-cysteinyl-[protein] = S-methyl-L-cysteinyl-[protein] + a 2'-deoxyguanosine in DNA</text>
        <dbReference type="Rhea" id="RHEA:24000"/>
        <dbReference type="Rhea" id="RHEA-COMP:10131"/>
        <dbReference type="Rhea" id="RHEA-COMP:10132"/>
        <dbReference type="Rhea" id="RHEA-COMP:11367"/>
        <dbReference type="Rhea" id="RHEA-COMP:11368"/>
        <dbReference type="ChEBI" id="CHEBI:29950"/>
        <dbReference type="ChEBI" id="CHEBI:82612"/>
        <dbReference type="ChEBI" id="CHEBI:85445"/>
        <dbReference type="ChEBI" id="CHEBI:85448"/>
        <dbReference type="EC" id="2.1.1.63"/>
    </reaction>
</comment>
<dbReference type="PROSITE" id="PS00374">
    <property type="entry name" value="MGMT"/>
    <property type="match status" value="1"/>
</dbReference>
<keyword evidence="5" id="KW-0234">DNA repair</keyword>
<dbReference type="EMBL" id="PCVG01000024">
    <property type="protein sequence ID" value="PIQ68812.1"/>
    <property type="molecule type" value="Genomic_DNA"/>
</dbReference>
<dbReference type="Proteomes" id="UP000229342">
    <property type="component" value="Unassembled WGS sequence"/>
</dbReference>
<reference evidence="8 9" key="1">
    <citation type="submission" date="2017-09" db="EMBL/GenBank/DDBJ databases">
        <title>Depth-based differentiation of microbial function through sediment-hosted aquifers and enrichment of novel symbionts in the deep terrestrial subsurface.</title>
        <authorList>
            <person name="Probst A.J."/>
            <person name="Ladd B."/>
            <person name="Jarett J.K."/>
            <person name="Geller-Mcgrath D.E."/>
            <person name="Sieber C.M."/>
            <person name="Emerson J.B."/>
            <person name="Anantharaman K."/>
            <person name="Thomas B.C."/>
            <person name="Malmstrom R."/>
            <person name="Stieglmeier M."/>
            <person name="Klingl A."/>
            <person name="Woyke T."/>
            <person name="Ryan C.M."/>
            <person name="Banfield J.F."/>
        </authorList>
    </citation>
    <scope>NUCLEOTIDE SEQUENCE [LARGE SCALE GENOMIC DNA]</scope>
    <source>
        <strain evidence="8">CG11_big_fil_rev_8_21_14_0_20_46_11</strain>
    </source>
</reference>
<evidence type="ECO:0000259" key="7">
    <source>
        <dbReference type="Pfam" id="PF01035"/>
    </source>
</evidence>
<evidence type="ECO:0000256" key="1">
    <source>
        <dbReference type="ARBA" id="ARBA00001286"/>
    </source>
</evidence>
<comment type="caution">
    <text evidence="8">The sequence shown here is derived from an EMBL/GenBank/DDBJ whole genome shotgun (WGS) entry which is preliminary data.</text>
</comment>
<dbReference type="InterPro" id="IPR001497">
    <property type="entry name" value="MethylDNA_cys_MeTrfase_AS"/>
</dbReference>
<dbReference type="CDD" id="cd06445">
    <property type="entry name" value="ATase"/>
    <property type="match status" value="1"/>
</dbReference>